<sequence>MRLAILLGLLICIATVHPIVGLCDDDVKQLFGYLPGGSDAKLFYWFFESRHDPIASPTLIFFQGGPGGSSMYSLTSGNGGPCILNRPGNGTSLNVYSYNTFANVMYIDQPSPTGFSEGGTPTDSVEAAKSTFLALSIFFNKYPIYNTAVFYIGQSYAGHFIPPLASFTCVYTGLHQYEGQDNMQGRVKRILEEVRGTSRPKKDQYVRVTYDLSKYCTEPPPECEYLENYPRYFNSKKVQRYLGVHKKWKLAEPEVDEAFNVDPLIDYSADLAAILDGGLRVMIYAGDQDYICNWIGNRDVSLGIQWSGHDGFSKANDEPCLLPNRKQYGEIRRFTSTITGGQLSFARIFKAGHNAAKDSPAGVLKLVSDFVMGRSLSQFVV</sequence>
<gene>
    <name evidence="7" type="ORF">FOL47_001062</name>
</gene>
<dbReference type="PANTHER" id="PTHR11802:SF113">
    <property type="entry name" value="SERINE CARBOXYPEPTIDASE CTSA-4.1"/>
    <property type="match status" value="1"/>
</dbReference>
<comment type="similarity">
    <text evidence="1">Belongs to the peptidase S10 family.</text>
</comment>
<feature type="signal peptide" evidence="6">
    <location>
        <begin position="1"/>
        <end position="21"/>
    </location>
</feature>
<dbReference type="InterPro" id="IPR029058">
    <property type="entry name" value="AB_hydrolase_fold"/>
</dbReference>
<evidence type="ECO:0000256" key="4">
    <source>
        <dbReference type="ARBA" id="ARBA00022801"/>
    </source>
</evidence>
<evidence type="ECO:0000313" key="7">
    <source>
        <dbReference type="EMBL" id="KAF4671975.1"/>
    </source>
</evidence>
<keyword evidence="6" id="KW-0732">Signal</keyword>
<evidence type="ECO:0000256" key="1">
    <source>
        <dbReference type="ARBA" id="ARBA00009431"/>
    </source>
</evidence>
<dbReference type="GO" id="GO:0004185">
    <property type="term" value="F:serine-type carboxypeptidase activity"/>
    <property type="evidence" value="ECO:0007669"/>
    <property type="project" value="InterPro"/>
</dbReference>
<dbReference type="Proteomes" id="UP000591131">
    <property type="component" value="Unassembled WGS sequence"/>
</dbReference>
<evidence type="ECO:0000313" key="8">
    <source>
        <dbReference type="Proteomes" id="UP000591131"/>
    </source>
</evidence>
<dbReference type="OrthoDB" id="443318at2759"/>
<dbReference type="SUPFAM" id="SSF53474">
    <property type="entry name" value="alpha/beta-Hydrolases"/>
    <property type="match status" value="1"/>
</dbReference>
<dbReference type="AlphaFoldDB" id="A0A7J6MKF8"/>
<proteinExistence type="inferred from homology"/>
<keyword evidence="8" id="KW-1185">Reference proteome</keyword>
<organism evidence="7 8">
    <name type="scientific">Perkinsus chesapeaki</name>
    <name type="common">Clam parasite</name>
    <name type="synonym">Perkinsus andrewsi</name>
    <dbReference type="NCBI Taxonomy" id="330153"/>
    <lineage>
        <taxon>Eukaryota</taxon>
        <taxon>Sar</taxon>
        <taxon>Alveolata</taxon>
        <taxon>Perkinsozoa</taxon>
        <taxon>Perkinsea</taxon>
        <taxon>Perkinsida</taxon>
        <taxon>Perkinsidae</taxon>
        <taxon>Perkinsus</taxon>
    </lineage>
</organism>
<evidence type="ECO:0000256" key="3">
    <source>
        <dbReference type="ARBA" id="ARBA00022670"/>
    </source>
</evidence>
<keyword evidence="4" id="KW-0378">Hydrolase</keyword>
<evidence type="ECO:0008006" key="9">
    <source>
        <dbReference type="Google" id="ProtNLM"/>
    </source>
</evidence>
<dbReference type="Gene3D" id="3.40.50.1820">
    <property type="entry name" value="alpha/beta hydrolase"/>
    <property type="match status" value="2"/>
</dbReference>
<keyword evidence="2" id="KW-0121">Carboxypeptidase</keyword>
<feature type="chain" id="PRO_5029483202" description="Thymus-specific serine protease" evidence="6">
    <location>
        <begin position="22"/>
        <end position="381"/>
    </location>
</feature>
<evidence type="ECO:0000256" key="5">
    <source>
        <dbReference type="ARBA" id="ARBA00023180"/>
    </source>
</evidence>
<protein>
    <recommendedName>
        <fullName evidence="9">Thymus-specific serine protease</fullName>
    </recommendedName>
</protein>
<evidence type="ECO:0000256" key="6">
    <source>
        <dbReference type="SAM" id="SignalP"/>
    </source>
</evidence>
<keyword evidence="5" id="KW-0325">Glycoprotein</keyword>
<dbReference type="PANTHER" id="PTHR11802">
    <property type="entry name" value="SERINE PROTEASE FAMILY S10 SERINE CARBOXYPEPTIDASE"/>
    <property type="match status" value="1"/>
</dbReference>
<dbReference type="InterPro" id="IPR001563">
    <property type="entry name" value="Peptidase_S10"/>
</dbReference>
<dbReference type="EMBL" id="JAAPAO010000123">
    <property type="protein sequence ID" value="KAF4671975.1"/>
    <property type="molecule type" value="Genomic_DNA"/>
</dbReference>
<keyword evidence="3" id="KW-0645">Protease</keyword>
<dbReference type="GO" id="GO:0006508">
    <property type="term" value="P:proteolysis"/>
    <property type="evidence" value="ECO:0007669"/>
    <property type="project" value="UniProtKB-KW"/>
</dbReference>
<reference evidence="7 8" key="1">
    <citation type="submission" date="2020-04" db="EMBL/GenBank/DDBJ databases">
        <title>Perkinsus chesapeaki whole genome sequence.</title>
        <authorList>
            <person name="Bogema D.R."/>
        </authorList>
    </citation>
    <scope>NUCLEOTIDE SEQUENCE [LARGE SCALE GENOMIC DNA]</scope>
    <source>
        <strain evidence="7">ATCC PRA-425</strain>
    </source>
</reference>
<comment type="caution">
    <text evidence="7">The sequence shown here is derived from an EMBL/GenBank/DDBJ whole genome shotgun (WGS) entry which is preliminary data.</text>
</comment>
<dbReference type="Pfam" id="PF00450">
    <property type="entry name" value="Peptidase_S10"/>
    <property type="match status" value="2"/>
</dbReference>
<evidence type="ECO:0000256" key="2">
    <source>
        <dbReference type="ARBA" id="ARBA00022645"/>
    </source>
</evidence>
<name>A0A7J6MKF8_PERCH</name>
<accession>A0A7J6MKF8</accession>
<dbReference type="PRINTS" id="PR00724">
    <property type="entry name" value="CRBOXYPTASEC"/>
</dbReference>